<dbReference type="RefSeq" id="WP_189787337.1">
    <property type="nucleotide sequence ID" value="NZ_BNAT01000045.1"/>
</dbReference>
<feature type="transmembrane region" description="Helical" evidence="1">
    <location>
        <begin position="95"/>
        <end position="114"/>
    </location>
</feature>
<name>A0A918ZL76_9ACTN</name>
<feature type="transmembrane region" description="Helical" evidence="1">
    <location>
        <begin position="54"/>
        <end position="75"/>
    </location>
</feature>
<evidence type="ECO:0000313" key="3">
    <source>
        <dbReference type="Proteomes" id="UP000603227"/>
    </source>
</evidence>
<feature type="transmembrane region" description="Helical" evidence="1">
    <location>
        <begin position="134"/>
        <end position="153"/>
    </location>
</feature>
<keyword evidence="1" id="KW-0472">Membrane</keyword>
<dbReference type="AlphaFoldDB" id="A0A918ZL76"/>
<reference evidence="2" key="1">
    <citation type="journal article" date="2014" name="Int. J. Syst. Evol. Microbiol.">
        <title>Complete genome sequence of Corynebacterium casei LMG S-19264T (=DSM 44701T), isolated from a smear-ripened cheese.</title>
        <authorList>
            <consortium name="US DOE Joint Genome Institute (JGI-PGF)"/>
            <person name="Walter F."/>
            <person name="Albersmeier A."/>
            <person name="Kalinowski J."/>
            <person name="Ruckert C."/>
        </authorList>
    </citation>
    <scope>NUCLEOTIDE SEQUENCE</scope>
    <source>
        <strain evidence="2">CGMCC 4.7403</strain>
    </source>
</reference>
<reference evidence="2" key="2">
    <citation type="submission" date="2020-09" db="EMBL/GenBank/DDBJ databases">
        <authorList>
            <person name="Sun Q."/>
            <person name="Zhou Y."/>
        </authorList>
    </citation>
    <scope>NUCLEOTIDE SEQUENCE</scope>
    <source>
        <strain evidence="2">CGMCC 4.7403</strain>
    </source>
</reference>
<comment type="caution">
    <text evidence="2">The sequence shown here is derived from an EMBL/GenBank/DDBJ whole genome shotgun (WGS) entry which is preliminary data.</text>
</comment>
<feature type="transmembrane region" description="Helical" evidence="1">
    <location>
        <begin position="159"/>
        <end position="180"/>
    </location>
</feature>
<accession>A0A918ZL76</accession>
<gene>
    <name evidence="2" type="ORF">GCM10017771_79860</name>
</gene>
<evidence type="ECO:0000313" key="2">
    <source>
        <dbReference type="EMBL" id="GHE57146.1"/>
    </source>
</evidence>
<protein>
    <submittedName>
        <fullName evidence="2">Uncharacterized protein</fullName>
    </submittedName>
</protein>
<feature type="transmembrane region" description="Helical" evidence="1">
    <location>
        <begin position="12"/>
        <end position="33"/>
    </location>
</feature>
<dbReference type="EMBL" id="BNAT01000045">
    <property type="protein sequence ID" value="GHE57146.1"/>
    <property type="molecule type" value="Genomic_DNA"/>
</dbReference>
<keyword evidence="1" id="KW-0812">Transmembrane</keyword>
<evidence type="ECO:0000256" key="1">
    <source>
        <dbReference type="SAM" id="Phobius"/>
    </source>
</evidence>
<sequence>MAASGGGSGLFSMAWGIWATGFGWIIASDFRGAAHRFYELSQRSVPFSARRAPLVGVGFLRILAGVFALIGPAVLVGGLLELVRGEGASDRLPQLPVPLAATVVLVGAFGLWTAWRPSGLLRREWAEGADLQRAAVAVVTAALVGFPATLALGHQTAMLASWLGGGLAGLVLLLSGRFIFAEQVQAEGFARLPGLRDLVLDPAGTTLRGQLTGELDALVKAAARHHVTALRVTEPALDDLFHAYYTDAEAAPCPTAAV</sequence>
<keyword evidence="1" id="KW-1133">Transmembrane helix</keyword>
<dbReference type="Proteomes" id="UP000603227">
    <property type="component" value="Unassembled WGS sequence"/>
</dbReference>
<proteinExistence type="predicted"/>
<organism evidence="2 3">
    <name type="scientific">Streptomyces capitiformicae</name>
    <dbReference type="NCBI Taxonomy" id="2014920"/>
    <lineage>
        <taxon>Bacteria</taxon>
        <taxon>Bacillati</taxon>
        <taxon>Actinomycetota</taxon>
        <taxon>Actinomycetes</taxon>
        <taxon>Kitasatosporales</taxon>
        <taxon>Streptomycetaceae</taxon>
        <taxon>Streptomyces</taxon>
    </lineage>
</organism>
<keyword evidence="3" id="KW-1185">Reference proteome</keyword>